<keyword evidence="5 11" id="KW-0808">Transferase</keyword>
<dbReference type="EMBL" id="UGHR01000001">
    <property type="protein sequence ID" value="STQ91848.1"/>
    <property type="molecule type" value="Genomic_DNA"/>
</dbReference>
<dbReference type="Gene3D" id="1.25.40.10">
    <property type="entry name" value="Tetratricopeptide repeat domain"/>
    <property type="match status" value="2"/>
</dbReference>
<dbReference type="EC" id="2.4.1.255" evidence="3"/>
<evidence type="ECO:0000259" key="9">
    <source>
        <dbReference type="Pfam" id="PF13844"/>
    </source>
</evidence>
<feature type="repeat" description="TPR" evidence="8">
    <location>
        <begin position="105"/>
        <end position="138"/>
    </location>
</feature>
<feature type="repeat" description="TPR" evidence="8">
    <location>
        <begin position="71"/>
        <end position="104"/>
    </location>
</feature>
<dbReference type="SUPFAM" id="SSF53756">
    <property type="entry name" value="UDP-Glycosyltransferase/glycogen phosphorylase"/>
    <property type="match status" value="1"/>
</dbReference>
<reference evidence="11 13" key="2">
    <citation type="submission" date="2019-03" db="EMBL/GenBank/DDBJ databases">
        <title>Genomic Encyclopedia of Type Strains, Phase IV (KMG-IV): sequencing the most valuable type-strain genomes for metagenomic binning, comparative biology and taxonomic classification.</title>
        <authorList>
            <person name="Goeker M."/>
        </authorList>
    </citation>
    <scope>NUCLEOTIDE SEQUENCE [LARGE SCALE GENOMIC DNA]</scope>
    <source>
        <strain evidence="11 13">DSM 3764</strain>
    </source>
</reference>
<name>A0A377QAX2_9NEIS</name>
<dbReference type="Proteomes" id="UP000255108">
    <property type="component" value="Unassembled WGS sequence"/>
</dbReference>
<dbReference type="Proteomes" id="UP000295794">
    <property type="component" value="Unassembled WGS sequence"/>
</dbReference>
<accession>A0A377QAX2</accession>
<dbReference type="Pfam" id="PF14559">
    <property type="entry name" value="TPR_19"/>
    <property type="match status" value="1"/>
</dbReference>
<dbReference type="Pfam" id="PF13181">
    <property type="entry name" value="TPR_8"/>
    <property type="match status" value="1"/>
</dbReference>
<gene>
    <name evidence="10" type="primary">yrrB</name>
    <name evidence="11" type="ORF">EV682_1114</name>
    <name evidence="10" type="ORF">NCTC11159_02931</name>
</gene>
<dbReference type="PROSITE" id="PS50005">
    <property type="entry name" value="TPR"/>
    <property type="match status" value="3"/>
</dbReference>
<dbReference type="PANTHER" id="PTHR44366">
    <property type="entry name" value="UDP-N-ACETYLGLUCOSAMINE--PEPTIDE N-ACETYLGLUCOSAMINYLTRANSFERASE 110 KDA SUBUNIT"/>
    <property type="match status" value="1"/>
</dbReference>
<dbReference type="InterPro" id="IPR019734">
    <property type="entry name" value="TPR_rpt"/>
</dbReference>
<evidence type="ECO:0000256" key="2">
    <source>
        <dbReference type="ARBA" id="ARBA00005386"/>
    </source>
</evidence>
<comment type="similarity">
    <text evidence="2">Belongs to the glycosyltransferase 41 family. O-GlcNAc transferase subfamily.</text>
</comment>
<keyword evidence="6" id="KW-0677">Repeat</keyword>
<dbReference type="GO" id="GO:0006493">
    <property type="term" value="P:protein O-linked glycosylation"/>
    <property type="evidence" value="ECO:0007669"/>
    <property type="project" value="InterPro"/>
</dbReference>
<dbReference type="PANTHER" id="PTHR44366:SF1">
    <property type="entry name" value="UDP-N-ACETYLGLUCOSAMINE--PEPTIDE N-ACETYLGLUCOSAMINYLTRANSFERASE 110 KDA SUBUNIT"/>
    <property type="match status" value="1"/>
</dbReference>
<dbReference type="AlphaFoldDB" id="A0A377QAX2"/>
<dbReference type="SMART" id="SM00028">
    <property type="entry name" value="TPR"/>
    <property type="match status" value="4"/>
</dbReference>
<feature type="domain" description="O-GlcNAc transferase C-terminal" evidence="9">
    <location>
        <begin position="415"/>
        <end position="602"/>
    </location>
</feature>
<evidence type="ECO:0000256" key="1">
    <source>
        <dbReference type="ARBA" id="ARBA00004922"/>
    </source>
</evidence>
<dbReference type="Pfam" id="PF13432">
    <property type="entry name" value="TPR_16"/>
    <property type="match status" value="1"/>
</dbReference>
<feature type="repeat" description="TPR" evidence="8">
    <location>
        <begin position="139"/>
        <end position="172"/>
    </location>
</feature>
<dbReference type="RefSeq" id="WP_115228050.1">
    <property type="nucleotide sequence ID" value="NZ_CAWOLO010000011.1"/>
</dbReference>
<dbReference type="EMBL" id="SMBT01000011">
    <property type="protein sequence ID" value="TCU83645.1"/>
    <property type="molecule type" value="Genomic_DNA"/>
</dbReference>
<dbReference type="Pfam" id="PF13844">
    <property type="entry name" value="Glyco_transf_41"/>
    <property type="match status" value="2"/>
</dbReference>
<reference evidence="10 12" key="1">
    <citation type="submission" date="2018-06" db="EMBL/GenBank/DDBJ databases">
        <authorList>
            <consortium name="Pathogen Informatics"/>
            <person name="Doyle S."/>
        </authorList>
    </citation>
    <scope>NUCLEOTIDE SEQUENCE [LARGE SCALE GENOMIC DNA]</scope>
    <source>
        <strain evidence="10 12">NCTC11159</strain>
    </source>
</reference>
<protein>
    <recommendedName>
        <fullName evidence="3">protein O-GlcNAc transferase</fullName>
        <ecNumber evidence="3">2.4.1.255</ecNumber>
    </recommendedName>
</protein>
<dbReference type="Gene3D" id="3.40.50.11380">
    <property type="match status" value="1"/>
</dbReference>
<evidence type="ECO:0000313" key="10">
    <source>
        <dbReference type="EMBL" id="STQ91848.1"/>
    </source>
</evidence>
<evidence type="ECO:0000256" key="8">
    <source>
        <dbReference type="PROSITE-ProRule" id="PRU00339"/>
    </source>
</evidence>
<evidence type="ECO:0000256" key="7">
    <source>
        <dbReference type="ARBA" id="ARBA00022803"/>
    </source>
</evidence>
<evidence type="ECO:0000256" key="6">
    <source>
        <dbReference type="ARBA" id="ARBA00022737"/>
    </source>
</evidence>
<evidence type="ECO:0000256" key="3">
    <source>
        <dbReference type="ARBA" id="ARBA00011970"/>
    </source>
</evidence>
<dbReference type="OrthoDB" id="101857at2"/>
<comment type="pathway">
    <text evidence="1">Protein modification; protein glycosylation.</text>
</comment>
<dbReference type="InterPro" id="IPR037919">
    <property type="entry name" value="OGT"/>
</dbReference>
<evidence type="ECO:0000256" key="5">
    <source>
        <dbReference type="ARBA" id="ARBA00022679"/>
    </source>
</evidence>
<keyword evidence="7 8" id="KW-0802">TPR repeat</keyword>
<evidence type="ECO:0000256" key="4">
    <source>
        <dbReference type="ARBA" id="ARBA00022676"/>
    </source>
</evidence>
<evidence type="ECO:0000313" key="12">
    <source>
        <dbReference type="Proteomes" id="UP000255108"/>
    </source>
</evidence>
<proteinExistence type="inferred from homology"/>
<dbReference type="InterPro" id="IPR029489">
    <property type="entry name" value="OGT/SEC/SPY_C"/>
</dbReference>
<sequence length="623" mass="69798">MPVADKLIQAIELQNKGEIAAAGKVFIEILDEDPNNAAALYSLGLIALNSGDASLALQLCERGVNAAPQFAPLRYLHGSILQGMGNREGALKSFDLALEIQPDDVSVLLNSGVLLRNMYRHLEALERFQRILRINPDHVAALGNSGILLTEFKQSEQAIAIFQRLIQIDPSYNYGLGLLFYERMHICDWADFNLLTQQIVDGIRKGERTCKSLAFMSASDNAADHLLAAKIFADQYCPKNAKSLWQGERYRHKKIKLVYLSPDLREHPVGHLMAGVFEHHDKSRFETIAISLGIDDQSRLRARMIKAFDQFIDVREMGSEQVAQMLRDMEADIIVDLGGYTSDTRSDILAFRPAPIQVNYLGYPGTMGTDYIDYIIADRFIIPPEQQQYYTEKVVYLPDTYLPTDSSVQIADRTPTRSECGLPDSGIVFCSFSHDYKISPAVFDVWMRLLTKVPGSVLWLMSRGDASQRNLRKEAVARGVDPDRLVFASRVPLVEDHLARYRQADIFLDTHPYNAHTTAADALMAGLPVVTYMGNSFPSRVAGSLLNAIGLPELITHSLAEYEAKILALALDARQLHALKQKLKEHKASFALFDTEGLCKNLENNYIAMWRAQQLGEFKDELS</sequence>
<dbReference type="InterPro" id="IPR011990">
    <property type="entry name" value="TPR-like_helical_dom_sf"/>
</dbReference>
<keyword evidence="4" id="KW-0328">Glycosyltransferase</keyword>
<evidence type="ECO:0000313" key="11">
    <source>
        <dbReference type="EMBL" id="TCU83645.1"/>
    </source>
</evidence>
<dbReference type="Gene3D" id="3.40.50.2000">
    <property type="entry name" value="Glycogen Phosphorylase B"/>
    <property type="match status" value="1"/>
</dbReference>
<evidence type="ECO:0000313" key="13">
    <source>
        <dbReference type="Proteomes" id="UP000295794"/>
    </source>
</evidence>
<dbReference type="SUPFAM" id="SSF48452">
    <property type="entry name" value="TPR-like"/>
    <property type="match status" value="1"/>
</dbReference>
<keyword evidence="13" id="KW-1185">Reference proteome</keyword>
<dbReference type="GO" id="GO:0097363">
    <property type="term" value="F:protein O-acetylglucosaminyltransferase activity"/>
    <property type="evidence" value="ECO:0007669"/>
    <property type="project" value="UniProtKB-EC"/>
</dbReference>
<organism evidence="10 12">
    <name type="scientific">Iodobacter fluviatilis</name>
    <dbReference type="NCBI Taxonomy" id="537"/>
    <lineage>
        <taxon>Bacteria</taxon>
        <taxon>Pseudomonadati</taxon>
        <taxon>Pseudomonadota</taxon>
        <taxon>Betaproteobacteria</taxon>
        <taxon>Neisseriales</taxon>
        <taxon>Chitinibacteraceae</taxon>
        <taxon>Iodobacter</taxon>
    </lineage>
</organism>
<feature type="domain" description="O-GlcNAc transferase C-terminal" evidence="9">
    <location>
        <begin position="250"/>
        <end position="405"/>
    </location>
</feature>